<feature type="domain" description="GHMP kinase N-terminal" evidence="3">
    <location>
        <begin position="48"/>
        <end position="132"/>
    </location>
</feature>
<organism evidence="4">
    <name type="scientific">marine metagenome</name>
    <dbReference type="NCBI Taxonomy" id="408172"/>
    <lineage>
        <taxon>unclassified sequences</taxon>
        <taxon>metagenomes</taxon>
        <taxon>ecological metagenomes</taxon>
    </lineage>
</organism>
<feature type="non-terminal residue" evidence="4">
    <location>
        <position position="1"/>
    </location>
</feature>
<proteinExistence type="predicted"/>
<protein>
    <recommendedName>
        <fullName evidence="3">GHMP kinase N-terminal domain-containing protein</fullName>
    </recommendedName>
</protein>
<evidence type="ECO:0000259" key="3">
    <source>
        <dbReference type="Pfam" id="PF00288"/>
    </source>
</evidence>
<dbReference type="AlphaFoldDB" id="A0A382PUL2"/>
<dbReference type="PRINTS" id="PR00960">
    <property type="entry name" value="LMBPPROTEIN"/>
</dbReference>
<keyword evidence="1" id="KW-0547">Nucleotide-binding</keyword>
<dbReference type="InterPro" id="IPR020568">
    <property type="entry name" value="Ribosomal_Su5_D2-typ_SF"/>
</dbReference>
<dbReference type="GO" id="GO:0005524">
    <property type="term" value="F:ATP binding"/>
    <property type="evidence" value="ECO:0007669"/>
    <property type="project" value="UniProtKB-KW"/>
</dbReference>
<accession>A0A382PUL2</accession>
<dbReference type="Gene3D" id="3.30.230.120">
    <property type="match status" value="1"/>
</dbReference>
<name>A0A382PUL2_9ZZZZ</name>
<reference evidence="4" key="1">
    <citation type="submission" date="2018-05" db="EMBL/GenBank/DDBJ databases">
        <authorList>
            <person name="Lanie J.A."/>
            <person name="Ng W.-L."/>
            <person name="Kazmierczak K.M."/>
            <person name="Andrzejewski T.M."/>
            <person name="Davidsen T.M."/>
            <person name="Wayne K.J."/>
            <person name="Tettelin H."/>
            <person name="Glass J.I."/>
            <person name="Rusch D."/>
            <person name="Podicherti R."/>
            <person name="Tsui H.-C.T."/>
            <person name="Winkler M.E."/>
        </authorList>
    </citation>
    <scope>NUCLEOTIDE SEQUENCE</scope>
</reference>
<dbReference type="InterPro" id="IPR036554">
    <property type="entry name" value="GHMP_kinase_C_sf"/>
</dbReference>
<gene>
    <name evidence="4" type="ORF">METZ01_LOCUS329893</name>
</gene>
<dbReference type="EMBL" id="UINC01109897">
    <property type="protein sequence ID" value="SVC77039.1"/>
    <property type="molecule type" value="Genomic_DNA"/>
</dbReference>
<dbReference type="Pfam" id="PF00288">
    <property type="entry name" value="GHMP_kinases_N"/>
    <property type="match status" value="1"/>
</dbReference>
<evidence type="ECO:0000256" key="2">
    <source>
        <dbReference type="ARBA" id="ARBA00022840"/>
    </source>
</evidence>
<dbReference type="SUPFAM" id="SSF55060">
    <property type="entry name" value="GHMP Kinase, C-terminal domain"/>
    <property type="match status" value="1"/>
</dbReference>
<dbReference type="GO" id="GO:0016301">
    <property type="term" value="F:kinase activity"/>
    <property type="evidence" value="ECO:0007669"/>
    <property type="project" value="InterPro"/>
</dbReference>
<evidence type="ECO:0000256" key="1">
    <source>
        <dbReference type="ARBA" id="ARBA00022741"/>
    </source>
</evidence>
<dbReference type="SUPFAM" id="SSF54211">
    <property type="entry name" value="Ribosomal protein S5 domain 2-like"/>
    <property type="match status" value="1"/>
</dbReference>
<dbReference type="InterPro" id="IPR006204">
    <property type="entry name" value="GHMP_kinase_N_dom"/>
</dbReference>
<keyword evidence="2" id="KW-0067">ATP-binding</keyword>
<sequence length="311" mass="34524">TLSTTIDKYAYGTLIPRKDQKIKIISKDYGLSVNSNADDILPLDGELNLIKAAVNRLSPNKGFDLIIECDAPPGTGLGSSGTVAVLVIGLILEYMEKHASPYKIAEMAYKIEIEDLKITVGRQDQYAATFGGFNLIEYSAGTTLVAPLRIMNQILNELESNLILCFTKEGRSIEDPVNIEVEKYLEGDKLILSKLDEMKKLTYIMKNQLLLGNVEKFIDSFCLAGKMKIKNLSTQPSPILSKYIDILKKRKVRAFKPLGAAGGGYLAIFSDYISRKGIIKSMQDQGALITPVRFTSIGMQVWRSKKRLIKC</sequence>
<evidence type="ECO:0000313" key="4">
    <source>
        <dbReference type="EMBL" id="SVC77039.1"/>
    </source>
</evidence>
<dbReference type="InterPro" id="IPR001174">
    <property type="entry name" value="HddA/FKP"/>
</dbReference>
<dbReference type="InterPro" id="IPR014606">
    <property type="entry name" value="Heptose_7-P_kinase"/>
</dbReference>
<dbReference type="PIRSF" id="PIRSF036406">
    <property type="entry name" value="Hept_kin"/>
    <property type="match status" value="1"/>
</dbReference>